<evidence type="ECO:0000313" key="1">
    <source>
        <dbReference type="EMBL" id="MPN44501.1"/>
    </source>
</evidence>
<organism evidence="1">
    <name type="scientific">bioreactor metagenome</name>
    <dbReference type="NCBI Taxonomy" id="1076179"/>
    <lineage>
        <taxon>unclassified sequences</taxon>
        <taxon>metagenomes</taxon>
        <taxon>ecological metagenomes</taxon>
    </lineage>
</organism>
<name>A0A645HZM6_9ZZZZ</name>
<gene>
    <name evidence="1" type="ORF">SDC9_192066</name>
</gene>
<proteinExistence type="predicted"/>
<dbReference type="AlphaFoldDB" id="A0A645HZM6"/>
<reference evidence="1" key="1">
    <citation type="submission" date="2019-08" db="EMBL/GenBank/DDBJ databases">
        <authorList>
            <person name="Kucharzyk K."/>
            <person name="Murdoch R.W."/>
            <person name="Higgins S."/>
            <person name="Loffler F."/>
        </authorList>
    </citation>
    <scope>NUCLEOTIDE SEQUENCE</scope>
</reference>
<protein>
    <submittedName>
        <fullName evidence="1">Uncharacterized protein</fullName>
    </submittedName>
</protein>
<accession>A0A645HZM6</accession>
<dbReference type="EMBL" id="VSSQ01103655">
    <property type="protein sequence ID" value="MPN44501.1"/>
    <property type="molecule type" value="Genomic_DNA"/>
</dbReference>
<comment type="caution">
    <text evidence="1">The sequence shown here is derived from an EMBL/GenBank/DDBJ whole genome shotgun (WGS) entry which is preliminary data.</text>
</comment>
<sequence>MYDGGTCEIDVAQLCEPSGAVPDPACLNGIDDGADDGGIYAVDAELCALRHGAGDYRRCGRTEDELEHEVRPVEVCEICEQLVVRHTDEPE</sequence>